<accession>A0A9D1VQ66</accession>
<evidence type="ECO:0000313" key="2">
    <source>
        <dbReference type="EMBL" id="HIX44869.1"/>
    </source>
</evidence>
<dbReference type="AlphaFoldDB" id="A0A9D1VQ66"/>
<comment type="caution">
    <text evidence="2">The sequence shown here is derived from an EMBL/GenBank/DDBJ whole genome shotgun (WGS) entry which is preliminary data.</text>
</comment>
<dbReference type="PANTHER" id="PTHR35024:SF4">
    <property type="entry name" value="POLYMER-FORMING CYTOSKELETAL PROTEIN"/>
    <property type="match status" value="1"/>
</dbReference>
<comment type="similarity">
    <text evidence="1">Belongs to the bactofilin family.</text>
</comment>
<evidence type="ECO:0000313" key="3">
    <source>
        <dbReference type="Proteomes" id="UP000824246"/>
    </source>
</evidence>
<proteinExistence type="inferred from homology"/>
<dbReference type="Proteomes" id="UP000824246">
    <property type="component" value="Unassembled WGS sequence"/>
</dbReference>
<dbReference type="InterPro" id="IPR007607">
    <property type="entry name" value="BacA/B"/>
</dbReference>
<name>A0A9D1VQ66_9BACT</name>
<dbReference type="EMBL" id="DXFB01000035">
    <property type="protein sequence ID" value="HIX44869.1"/>
    <property type="molecule type" value="Genomic_DNA"/>
</dbReference>
<gene>
    <name evidence="2" type="ORF">H9982_01475</name>
</gene>
<protein>
    <submittedName>
        <fullName evidence="2">Polymer-forming cytoskeletal protein</fullName>
    </submittedName>
</protein>
<dbReference type="PANTHER" id="PTHR35024">
    <property type="entry name" value="HYPOTHETICAL CYTOSOLIC PROTEIN"/>
    <property type="match status" value="1"/>
</dbReference>
<dbReference type="Pfam" id="PF04519">
    <property type="entry name" value="Bactofilin"/>
    <property type="match status" value="1"/>
</dbReference>
<evidence type="ECO:0000256" key="1">
    <source>
        <dbReference type="ARBA" id="ARBA00044755"/>
    </source>
</evidence>
<reference evidence="2" key="2">
    <citation type="submission" date="2021-04" db="EMBL/GenBank/DDBJ databases">
        <authorList>
            <person name="Gilroy R."/>
        </authorList>
    </citation>
    <scope>NUCLEOTIDE SEQUENCE</scope>
    <source>
        <strain evidence="2">ChiHjej12B11-16260</strain>
    </source>
</reference>
<sequence length="116" mass="11887">MKETRSAGGTHNVIVGETTIVGKVIASQDIRIDGELEGRLECQGRVIVGANGRIKGDVIAGSADIAGRVIGNVAVSGTLTLKASARLDGDVSARRLSIEPTASLNGKCIMADDSDV</sequence>
<organism evidence="2 3">
    <name type="scientific">Candidatus Barnesiella excrementipullorum</name>
    <dbReference type="NCBI Taxonomy" id="2838479"/>
    <lineage>
        <taxon>Bacteria</taxon>
        <taxon>Pseudomonadati</taxon>
        <taxon>Bacteroidota</taxon>
        <taxon>Bacteroidia</taxon>
        <taxon>Bacteroidales</taxon>
        <taxon>Barnesiellaceae</taxon>
        <taxon>Barnesiella</taxon>
    </lineage>
</organism>
<reference evidence="2" key="1">
    <citation type="journal article" date="2021" name="PeerJ">
        <title>Extensive microbial diversity within the chicken gut microbiome revealed by metagenomics and culture.</title>
        <authorList>
            <person name="Gilroy R."/>
            <person name="Ravi A."/>
            <person name="Getino M."/>
            <person name="Pursley I."/>
            <person name="Horton D.L."/>
            <person name="Alikhan N.F."/>
            <person name="Baker D."/>
            <person name="Gharbi K."/>
            <person name="Hall N."/>
            <person name="Watson M."/>
            <person name="Adriaenssens E.M."/>
            <person name="Foster-Nyarko E."/>
            <person name="Jarju S."/>
            <person name="Secka A."/>
            <person name="Antonio M."/>
            <person name="Oren A."/>
            <person name="Chaudhuri R.R."/>
            <person name="La Ragione R."/>
            <person name="Hildebrand F."/>
            <person name="Pallen M.J."/>
        </authorList>
    </citation>
    <scope>NUCLEOTIDE SEQUENCE</scope>
    <source>
        <strain evidence="2">ChiHjej12B11-16260</strain>
    </source>
</reference>